<protein>
    <recommendedName>
        <fullName evidence="3">Cold shock protein (Beta-ribbon, CspA family)</fullName>
    </recommendedName>
</protein>
<evidence type="ECO:0008006" key="3">
    <source>
        <dbReference type="Google" id="ProtNLM"/>
    </source>
</evidence>
<dbReference type="Proteomes" id="UP000824010">
    <property type="component" value="Chromosome"/>
</dbReference>
<gene>
    <name evidence="1" type="ORF">KSS90_20255</name>
</gene>
<proteinExistence type="predicted"/>
<sequence length="69" mass="7786">MSEATRKTGKLVEYDAVKKWGWIEYDEDEDKVYLAPAEAEGLELEEECEVTFTIKMTGSTPQAVGVKLK</sequence>
<accession>A0ABX8NGU0</accession>
<dbReference type="EMBL" id="CP077077">
    <property type="protein sequence ID" value="QXH55643.1"/>
    <property type="molecule type" value="Genomic_DNA"/>
</dbReference>
<reference evidence="1 2" key="1">
    <citation type="journal article" date="2021" name="Microorganisms">
        <title>The Ever-Expanding Pseudomonas Genus: Description of 43 New Species and Partition of the Pseudomonas putida Group.</title>
        <authorList>
            <person name="Girard L."/>
            <person name="Lood C."/>
            <person name="Hofte M."/>
            <person name="Vandamme P."/>
            <person name="Rokni-Zadeh H."/>
            <person name="van Noort V."/>
            <person name="Lavigne R."/>
            <person name="De Mot R."/>
        </authorList>
    </citation>
    <scope>NUCLEOTIDE SEQUENCE [LARGE SCALE GENOMIC DNA]</scope>
    <source>
        <strain evidence="1 2">COW77</strain>
    </source>
</reference>
<evidence type="ECO:0000313" key="2">
    <source>
        <dbReference type="Proteomes" id="UP000824010"/>
    </source>
</evidence>
<name>A0ABX8NGU0_9PSED</name>
<keyword evidence="2" id="KW-1185">Reference proteome</keyword>
<dbReference type="RefSeq" id="WP_217867006.1">
    <property type="nucleotide sequence ID" value="NZ_CP077077.1"/>
</dbReference>
<organism evidence="1 2">
    <name type="scientific">Pseudomonas maumuensis</name>
    <dbReference type="NCBI Taxonomy" id="2842354"/>
    <lineage>
        <taxon>Bacteria</taxon>
        <taxon>Pseudomonadati</taxon>
        <taxon>Pseudomonadota</taxon>
        <taxon>Gammaproteobacteria</taxon>
        <taxon>Pseudomonadales</taxon>
        <taxon>Pseudomonadaceae</taxon>
        <taxon>Pseudomonas</taxon>
    </lineage>
</organism>
<evidence type="ECO:0000313" key="1">
    <source>
        <dbReference type="EMBL" id="QXH55643.1"/>
    </source>
</evidence>